<dbReference type="AlphaFoldDB" id="G3I8C4"/>
<evidence type="ECO:0000313" key="1">
    <source>
        <dbReference type="EMBL" id="EGW14915.1"/>
    </source>
</evidence>
<dbReference type="InParanoid" id="G3I8C4"/>
<dbReference type="Proteomes" id="UP000001075">
    <property type="component" value="Unassembled WGS sequence"/>
</dbReference>
<protein>
    <submittedName>
        <fullName evidence="1">Uncharacterized protein</fullName>
    </submittedName>
</protein>
<reference evidence="2" key="1">
    <citation type="journal article" date="2011" name="Nat. Biotechnol.">
        <title>The genomic sequence of the Chinese hamster ovary (CHO)-K1 cell line.</title>
        <authorList>
            <person name="Xu X."/>
            <person name="Nagarajan H."/>
            <person name="Lewis N.E."/>
            <person name="Pan S."/>
            <person name="Cai Z."/>
            <person name="Liu X."/>
            <person name="Chen W."/>
            <person name="Xie M."/>
            <person name="Wang W."/>
            <person name="Hammond S."/>
            <person name="Andersen M.R."/>
            <person name="Neff N."/>
            <person name="Passarelli B."/>
            <person name="Koh W."/>
            <person name="Fan H.C."/>
            <person name="Wang J."/>
            <person name="Gui Y."/>
            <person name="Lee K.H."/>
            <person name="Betenbaugh M.J."/>
            <person name="Quake S.R."/>
            <person name="Famili I."/>
            <person name="Palsson B.O."/>
            <person name="Wang J."/>
        </authorList>
    </citation>
    <scope>NUCLEOTIDE SEQUENCE [LARGE SCALE GENOMIC DNA]</scope>
    <source>
        <strain evidence="2">CHO K1 cell line</strain>
    </source>
</reference>
<evidence type="ECO:0000313" key="2">
    <source>
        <dbReference type="Proteomes" id="UP000001075"/>
    </source>
</evidence>
<name>G3I8C4_CRIGR</name>
<proteinExistence type="predicted"/>
<gene>
    <name evidence="1" type="ORF">I79_019788</name>
</gene>
<dbReference type="EMBL" id="JH001492">
    <property type="protein sequence ID" value="EGW14915.1"/>
    <property type="molecule type" value="Genomic_DNA"/>
</dbReference>
<sequence>MGKWKEGLLPGLALPRRDRRICVLLKPWACIRQRLTLDESGLLETSSLPTIQHCELFFNSPCKFLAQMLLELGNILIYNYK</sequence>
<accession>G3I8C4</accession>
<organism evidence="1 2">
    <name type="scientific">Cricetulus griseus</name>
    <name type="common">Chinese hamster</name>
    <name type="synonym">Cricetulus barabensis griseus</name>
    <dbReference type="NCBI Taxonomy" id="10029"/>
    <lineage>
        <taxon>Eukaryota</taxon>
        <taxon>Metazoa</taxon>
        <taxon>Chordata</taxon>
        <taxon>Craniata</taxon>
        <taxon>Vertebrata</taxon>
        <taxon>Euteleostomi</taxon>
        <taxon>Mammalia</taxon>
        <taxon>Eutheria</taxon>
        <taxon>Euarchontoglires</taxon>
        <taxon>Glires</taxon>
        <taxon>Rodentia</taxon>
        <taxon>Myomorpha</taxon>
        <taxon>Muroidea</taxon>
        <taxon>Cricetidae</taxon>
        <taxon>Cricetinae</taxon>
        <taxon>Cricetulus</taxon>
    </lineage>
</organism>